<evidence type="ECO:0000313" key="2">
    <source>
        <dbReference type="Proteomes" id="UP000594873"/>
    </source>
</evidence>
<keyword evidence="2" id="KW-1185">Reference proteome</keyword>
<name>A0A7T2LLV4_9SPHN</name>
<accession>A0A7T2LLV4</accession>
<sequence>MNLAPLSRPRFKMAASGSAAQDYATLVALLNATQAGHSALFPMADESETPPEGDSFIELIAGGPAWRQAILGQSGSFNRDIAERDFDGSGA</sequence>
<dbReference type="KEGG" id="sflv:IC614_11420"/>
<proteinExistence type="predicted"/>
<reference evidence="1 2" key="1">
    <citation type="submission" date="2020-11" db="EMBL/GenBank/DDBJ databases">
        <title>Genome seq and assembly of Sphingosinicella sp.</title>
        <authorList>
            <person name="Chhetri G."/>
        </authorList>
    </citation>
    <scope>NUCLEOTIDE SEQUENCE [LARGE SCALE GENOMIC DNA]</scope>
    <source>
        <strain evidence="1 2">UDD2</strain>
    </source>
</reference>
<organism evidence="1 2">
    <name type="scientific">Allosphingosinicella flava</name>
    <dbReference type="NCBI Taxonomy" id="2771430"/>
    <lineage>
        <taxon>Bacteria</taxon>
        <taxon>Pseudomonadati</taxon>
        <taxon>Pseudomonadota</taxon>
        <taxon>Alphaproteobacteria</taxon>
        <taxon>Sphingomonadales</taxon>
        <taxon>Sphingomonadaceae</taxon>
        <taxon>Allosphingosinicella</taxon>
    </lineage>
</organism>
<dbReference type="Proteomes" id="UP000594873">
    <property type="component" value="Chromosome"/>
</dbReference>
<evidence type="ECO:0000313" key="1">
    <source>
        <dbReference type="EMBL" id="QPQ54910.1"/>
    </source>
</evidence>
<protein>
    <submittedName>
        <fullName evidence="1">Uncharacterized protein</fullName>
    </submittedName>
</protein>
<gene>
    <name evidence="1" type="ORF">IC614_11420</name>
</gene>
<dbReference type="EMBL" id="CP065592">
    <property type="protein sequence ID" value="QPQ54910.1"/>
    <property type="molecule type" value="Genomic_DNA"/>
</dbReference>
<dbReference type="AlphaFoldDB" id="A0A7T2LLV4"/>